<evidence type="ECO:0000256" key="1">
    <source>
        <dbReference type="SAM" id="MobiDB-lite"/>
    </source>
</evidence>
<feature type="transmembrane region" description="Helical" evidence="2">
    <location>
        <begin position="12"/>
        <end position="33"/>
    </location>
</feature>
<sequence>MATTTTTTTTTLLAVTAPPLILIILSSIPSILASYRTFLSLGPGGTPHNLVGFLVQSCMRLVARSDVRAVPPPYYSRRRHTGNSNSSTIQTATAGAEERAEVDEAVARTYAPHGRTSFLPPSSLLGSSSPSEGMSSSSSSSSSLLPLRAGPRPEVPSIVAPQRQTSMQAAPEMVVRMRQFLHRLVEGGDDAERGGGGAPLFRLGPSRLEGGHHEAIFLAEDKEKGEASPPPFMGMAGREIVHVHGEGSSHMTLSLADGEEAVAKGWAERHRLSGVNRMLPWSYVLVYAPRDDDEFEVWKRLAVASCRFVSGGKDIKLTGA</sequence>
<reference evidence="4" key="2">
    <citation type="submission" date="2023-05" db="EMBL/GenBank/DDBJ databases">
        <authorList>
            <consortium name="Lawrence Berkeley National Laboratory"/>
            <person name="Steindorff A."/>
            <person name="Hensen N."/>
            <person name="Bonometti L."/>
            <person name="Westerberg I."/>
            <person name="Brannstrom I.O."/>
            <person name="Guillou S."/>
            <person name="Cros-Aarteil S."/>
            <person name="Calhoun S."/>
            <person name="Haridas S."/>
            <person name="Kuo A."/>
            <person name="Mondo S."/>
            <person name="Pangilinan J."/>
            <person name="Riley R."/>
            <person name="Labutti K."/>
            <person name="Andreopoulos B."/>
            <person name="Lipzen A."/>
            <person name="Chen C."/>
            <person name="Yanf M."/>
            <person name="Daum C."/>
            <person name="Ng V."/>
            <person name="Clum A."/>
            <person name="Ohm R."/>
            <person name="Martin F."/>
            <person name="Silar P."/>
            <person name="Natvig D."/>
            <person name="Lalanne C."/>
            <person name="Gautier V."/>
            <person name="Ament-Velasquez S.L."/>
            <person name="Kruys A."/>
            <person name="Hutchinson M.I."/>
            <person name="Powell A.J."/>
            <person name="Barry K."/>
            <person name="Miller A.N."/>
            <person name="Grigoriev I.V."/>
            <person name="Debuchy R."/>
            <person name="Gladieux P."/>
            <person name="Thoren M.H."/>
            <person name="Johannesson H."/>
        </authorList>
    </citation>
    <scope>NUCLEOTIDE SEQUENCE</scope>
    <source>
        <strain evidence="4">CBS 359.72</strain>
    </source>
</reference>
<dbReference type="PANTHER" id="PTHR38695">
    <property type="entry name" value="AMINO ACID PERMEASE_ SLC12A DOMAIN-CONTAINING PROTEIN"/>
    <property type="match status" value="1"/>
</dbReference>
<organism evidence="4 5">
    <name type="scientific">Corynascus novoguineensis</name>
    <dbReference type="NCBI Taxonomy" id="1126955"/>
    <lineage>
        <taxon>Eukaryota</taxon>
        <taxon>Fungi</taxon>
        <taxon>Dikarya</taxon>
        <taxon>Ascomycota</taxon>
        <taxon>Pezizomycotina</taxon>
        <taxon>Sordariomycetes</taxon>
        <taxon>Sordariomycetidae</taxon>
        <taxon>Sordariales</taxon>
        <taxon>Chaetomiaceae</taxon>
        <taxon>Corynascus</taxon>
    </lineage>
</organism>
<evidence type="ECO:0000256" key="2">
    <source>
        <dbReference type="SAM" id="Phobius"/>
    </source>
</evidence>
<evidence type="ECO:0000313" key="4">
    <source>
        <dbReference type="EMBL" id="KAK4246852.1"/>
    </source>
</evidence>
<dbReference type="PANTHER" id="PTHR38695:SF1">
    <property type="entry name" value="AMINO ACID PERMEASE_ SLC12A DOMAIN-CONTAINING PROTEIN"/>
    <property type="match status" value="1"/>
</dbReference>
<dbReference type="InterPro" id="IPR040841">
    <property type="entry name" value="Luciferase_dom"/>
</dbReference>
<evidence type="ECO:0000259" key="3">
    <source>
        <dbReference type="Pfam" id="PF17648"/>
    </source>
</evidence>
<feature type="compositionally biased region" description="Polar residues" evidence="1">
    <location>
        <begin position="82"/>
        <end position="93"/>
    </location>
</feature>
<keyword evidence="2" id="KW-0472">Membrane</keyword>
<keyword evidence="5" id="KW-1185">Reference proteome</keyword>
<keyword evidence="2" id="KW-0812">Transmembrane</keyword>
<proteinExistence type="predicted"/>
<feature type="compositionally biased region" description="Low complexity" evidence="1">
    <location>
        <begin position="117"/>
        <end position="147"/>
    </location>
</feature>
<protein>
    <recommendedName>
        <fullName evidence="3">Luciferase domain-containing protein</fullName>
    </recommendedName>
</protein>
<evidence type="ECO:0000313" key="5">
    <source>
        <dbReference type="Proteomes" id="UP001303647"/>
    </source>
</evidence>
<feature type="domain" description="Luciferase" evidence="3">
    <location>
        <begin position="237"/>
        <end position="304"/>
    </location>
</feature>
<keyword evidence="2" id="KW-1133">Transmembrane helix</keyword>
<reference evidence="4" key="1">
    <citation type="journal article" date="2023" name="Mol. Phylogenet. Evol.">
        <title>Genome-scale phylogeny and comparative genomics of the fungal order Sordariales.</title>
        <authorList>
            <person name="Hensen N."/>
            <person name="Bonometti L."/>
            <person name="Westerberg I."/>
            <person name="Brannstrom I.O."/>
            <person name="Guillou S."/>
            <person name="Cros-Aarteil S."/>
            <person name="Calhoun S."/>
            <person name="Haridas S."/>
            <person name="Kuo A."/>
            <person name="Mondo S."/>
            <person name="Pangilinan J."/>
            <person name="Riley R."/>
            <person name="LaButti K."/>
            <person name="Andreopoulos B."/>
            <person name="Lipzen A."/>
            <person name="Chen C."/>
            <person name="Yan M."/>
            <person name="Daum C."/>
            <person name="Ng V."/>
            <person name="Clum A."/>
            <person name="Steindorff A."/>
            <person name="Ohm R.A."/>
            <person name="Martin F."/>
            <person name="Silar P."/>
            <person name="Natvig D.O."/>
            <person name="Lalanne C."/>
            <person name="Gautier V."/>
            <person name="Ament-Velasquez S.L."/>
            <person name="Kruys A."/>
            <person name="Hutchinson M.I."/>
            <person name="Powell A.J."/>
            <person name="Barry K."/>
            <person name="Miller A.N."/>
            <person name="Grigoriev I.V."/>
            <person name="Debuchy R."/>
            <person name="Gladieux P."/>
            <person name="Hiltunen Thoren M."/>
            <person name="Johannesson H."/>
        </authorList>
    </citation>
    <scope>NUCLEOTIDE SEQUENCE</scope>
    <source>
        <strain evidence="4">CBS 359.72</strain>
    </source>
</reference>
<dbReference type="EMBL" id="MU857665">
    <property type="protein sequence ID" value="KAK4246852.1"/>
    <property type="molecule type" value="Genomic_DNA"/>
</dbReference>
<accession>A0AAN7CT53</accession>
<feature type="region of interest" description="Disordered" evidence="1">
    <location>
        <begin position="73"/>
        <end position="167"/>
    </location>
</feature>
<gene>
    <name evidence="4" type="ORF">C7999DRAFT_15063</name>
</gene>
<dbReference type="AlphaFoldDB" id="A0AAN7CT53"/>
<comment type="caution">
    <text evidence="4">The sequence shown here is derived from an EMBL/GenBank/DDBJ whole genome shotgun (WGS) entry which is preliminary data.</text>
</comment>
<dbReference type="InterPro" id="IPR048273">
    <property type="entry name" value="Luciferase"/>
</dbReference>
<name>A0AAN7CT53_9PEZI</name>
<dbReference type="Pfam" id="PF17648">
    <property type="entry name" value="Luciferase"/>
    <property type="match status" value="1"/>
</dbReference>
<dbReference type="Proteomes" id="UP001303647">
    <property type="component" value="Unassembled WGS sequence"/>
</dbReference>